<keyword evidence="12" id="KW-1185">Reference proteome</keyword>
<feature type="compositionally biased region" description="Polar residues" evidence="9">
    <location>
        <begin position="210"/>
        <end position="221"/>
    </location>
</feature>
<dbReference type="AlphaFoldDB" id="A0A5N5D6I0"/>
<dbReference type="GO" id="GO:0035556">
    <property type="term" value="P:intracellular signal transduction"/>
    <property type="evidence" value="ECO:0007669"/>
    <property type="project" value="TreeGrafter"/>
</dbReference>
<dbReference type="EMBL" id="VCHE01000061">
    <property type="protein sequence ID" value="KAB2573339.1"/>
    <property type="molecule type" value="Genomic_DNA"/>
</dbReference>
<dbReference type="OrthoDB" id="21018at2759"/>
<gene>
    <name evidence="11" type="primary">Haspin</name>
    <name evidence="11" type="ORF">DBV05_g8023</name>
</gene>
<dbReference type="GO" id="GO:0005634">
    <property type="term" value="C:nucleus"/>
    <property type="evidence" value="ECO:0007669"/>
    <property type="project" value="TreeGrafter"/>
</dbReference>
<dbReference type="Gene3D" id="3.30.200.20">
    <property type="entry name" value="Phosphorylase Kinase, domain 1"/>
    <property type="match status" value="1"/>
</dbReference>
<feature type="compositionally biased region" description="Basic residues" evidence="9">
    <location>
        <begin position="609"/>
        <end position="626"/>
    </location>
</feature>
<feature type="region of interest" description="Disordered" evidence="9">
    <location>
        <begin position="1"/>
        <end position="102"/>
    </location>
</feature>
<evidence type="ECO:0000259" key="10">
    <source>
        <dbReference type="SMART" id="SM01331"/>
    </source>
</evidence>
<comment type="catalytic activity">
    <reaction evidence="7">
        <text>L-threonyl-[protein] + ATP = O-phospho-L-threonyl-[protein] + ADP + H(+)</text>
        <dbReference type="Rhea" id="RHEA:46608"/>
        <dbReference type="Rhea" id="RHEA-COMP:11060"/>
        <dbReference type="Rhea" id="RHEA-COMP:11605"/>
        <dbReference type="ChEBI" id="CHEBI:15378"/>
        <dbReference type="ChEBI" id="CHEBI:30013"/>
        <dbReference type="ChEBI" id="CHEBI:30616"/>
        <dbReference type="ChEBI" id="CHEBI:61977"/>
        <dbReference type="ChEBI" id="CHEBI:456216"/>
        <dbReference type="EC" id="2.7.11.1"/>
    </reaction>
</comment>
<keyword evidence="2" id="KW-0723">Serine/threonine-protein kinase</keyword>
<feature type="compositionally biased region" description="Low complexity" evidence="9">
    <location>
        <begin position="26"/>
        <end position="41"/>
    </location>
</feature>
<feature type="region of interest" description="Disordered" evidence="9">
    <location>
        <begin position="122"/>
        <end position="227"/>
    </location>
</feature>
<proteinExistence type="predicted"/>
<evidence type="ECO:0000313" key="12">
    <source>
        <dbReference type="Proteomes" id="UP000325902"/>
    </source>
</evidence>
<evidence type="ECO:0000256" key="9">
    <source>
        <dbReference type="SAM" id="MobiDB-lite"/>
    </source>
</evidence>
<name>A0A5N5D6I0_9PEZI</name>
<keyword evidence="3" id="KW-0808">Transferase</keyword>
<dbReference type="InterPro" id="IPR024604">
    <property type="entry name" value="GSG2_C"/>
</dbReference>
<feature type="compositionally biased region" description="Polar residues" evidence="9">
    <location>
        <begin position="14"/>
        <end position="25"/>
    </location>
</feature>
<accession>A0A5N5D6I0</accession>
<evidence type="ECO:0000256" key="5">
    <source>
        <dbReference type="ARBA" id="ARBA00022777"/>
    </source>
</evidence>
<reference evidence="11 12" key="1">
    <citation type="journal article" date="2019" name="Sci. Rep.">
        <title>A multi-omics analysis of the grapevine pathogen Lasiodiplodia theobromae reveals that temperature affects the expression of virulence- and pathogenicity-related genes.</title>
        <authorList>
            <person name="Felix C."/>
            <person name="Meneses R."/>
            <person name="Goncalves M.F.M."/>
            <person name="Tilleman L."/>
            <person name="Duarte A.S."/>
            <person name="Jorrin-Novo J.V."/>
            <person name="Van de Peer Y."/>
            <person name="Deforce D."/>
            <person name="Van Nieuwerburgh F."/>
            <person name="Esteves A.C."/>
            <person name="Alves A."/>
        </authorList>
    </citation>
    <scope>NUCLEOTIDE SEQUENCE [LARGE SCALE GENOMIC DNA]</scope>
    <source>
        <strain evidence="11 12">LA-SOL3</strain>
    </source>
</reference>
<evidence type="ECO:0000256" key="3">
    <source>
        <dbReference type="ARBA" id="ARBA00022679"/>
    </source>
</evidence>
<evidence type="ECO:0000256" key="6">
    <source>
        <dbReference type="ARBA" id="ARBA00022840"/>
    </source>
</evidence>
<comment type="catalytic activity">
    <reaction evidence="8">
        <text>L-seryl-[protein] + ATP = O-phospho-L-seryl-[protein] + ADP + H(+)</text>
        <dbReference type="Rhea" id="RHEA:17989"/>
        <dbReference type="Rhea" id="RHEA-COMP:9863"/>
        <dbReference type="Rhea" id="RHEA-COMP:11604"/>
        <dbReference type="ChEBI" id="CHEBI:15378"/>
        <dbReference type="ChEBI" id="CHEBI:29999"/>
        <dbReference type="ChEBI" id="CHEBI:30616"/>
        <dbReference type="ChEBI" id="CHEBI:83421"/>
        <dbReference type="ChEBI" id="CHEBI:456216"/>
        <dbReference type="EC" id="2.7.11.1"/>
    </reaction>
</comment>
<evidence type="ECO:0000256" key="1">
    <source>
        <dbReference type="ARBA" id="ARBA00012513"/>
    </source>
</evidence>
<evidence type="ECO:0000256" key="8">
    <source>
        <dbReference type="ARBA" id="ARBA00048679"/>
    </source>
</evidence>
<dbReference type="GO" id="GO:0005737">
    <property type="term" value="C:cytoplasm"/>
    <property type="evidence" value="ECO:0007669"/>
    <property type="project" value="TreeGrafter"/>
</dbReference>
<keyword evidence="5 11" id="KW-0418">Kinase</keyword>
<feature type="domain" description="Serine/threonine-protein kinase haspin C-terminal" evidence="10">
    <location>
        <begin position="529"/>
        <end position="643"/>
    </location>
</feature>
<organism evidence="11 12">
    <name type="scientific">Lasiodiplodia theobromae</name>
    <dbReference type="NCBI Taxonomy" id="45133"/>
    <lineage>
        <taxon>Eukaryota</taxon>
        <taxon>Fungi</taxon>
        <taxon>Dikarya</taxon>
        <taxon>Ascomycota</taxon>
        <taxon>Pezizomycotina</taxon>
        <taxon>Dothideomycetes</taxon>
        <taxon>Dothideomycetes incertae sedis</taxon>
        <taxon>Botryosphaeriales</taxon>
        <taxon>Botryosphaeriaceae</taxon>
        <taxon>Lasiodiplodia</taxon>
    </lineage>
</organism>
<feature type="compositionally biased region" description="Basic and acidic residues" evidence="9">
    <location>
        <begin position="53"/>
        <end position="64"/>
    </location>
</feature>
<dbReference type="Gene3D" id="1.10.510.10">
    <property type="entry name" value="Transferase(Phosphotransferase) domain 1"/>
    <property type="match status" value="1"/>
</dbReference>
<dbReference type="GO" id="GO:0000278">
    <property type="term" value="P:mitotic cell cycle"/>
    <property type="evidence" value="ECO:0007669"/>
    <property type="project" value="TreeGrafter"/>
</dbReference>
<evidence type="ECO:0000256" key="4">
    <source>
        <dbReference type="ARBA" id="ARBA00022741"/>
    </source>
</evidence>
<dbReference type="EC" id="2.7.11.1" evidence="1"/>
<dbReference type="SMART" id="SM01331">
    <property type="entry name" value="DUF3635"/>
    <property type="match status" value="1"/>
</dbReference>
<dbReference type="GO" id="GO:0005524">
    <property type="term" value="F:ATP binding"/>
    <property type="evidence" value="ECO:0007669"/>
    <property type="project" value="UniProtKB-KW"/>
</dbReference>
<feature type="compositionally biased region" description="Basic and acidic residues" evidence="9">
    <location>
        <begin position="89"/>
        <end position="102"/>
    </location>
</feature>
<feature type="compositionally biased region" description="Basic residues" evidence="9">
    <location>
        <begin position="123"/>
        <end position="132"/>
    </location>
</feature>
<evidence type="ECO:0000313" key="11">
    <source>
        <dbReference type="EMBL" id="KAB2573339.1"/>
    </source>
</evidence>
<keyword evidence="4" id="KW-0547">Nucleotide-binding</keyword>
<keyword evidence="6" id="KW-0067">ATP-binding</keyword>
<dbReference type="Pfam" id="PF12330">
    <property type="entry name" value="Haspin_kinase"/>
    <property type="match status" value="1"/>
</dbReference>
<feature type="region of interest" description="Disordered" evidence="9">
    <location>
        <begin position="602"/>
        <end position="626"/>
    </location>
</feature>
<comment type="caution">
    <text evidence="11">The sequence shown here is derived from an EMBL/GenBank/DDBJ whole genome shotgun (WGS) entry which is preliminary data.</text>
</comment>
<dbReference type="GO" id="GO:0072354">
    <property type="term" value="F:histone H3T3 kinase activity"/>
    <property type="evidence" value="ECO:0007669"/>
    <property type="project" value="TreeGrafter"/>
</dbReference>
<dbReference type="PANTHER" id="PTHR24419">
    <property type="entry name" value="INTERLEUKIN-1 RECEPTOR-ASSOCIATED KINASE"/>
    <property type="match status" value="1"/>
</dbReference>
<evidence type="ECO:0000256" key="2">
    <source>
        <dbReference type="ARBA" id="ARBA00022527"/>
    </source>
</evidence>
<sequence>MARIKTTYGKRPKANTTFAASTDFWSSPDKAPSNANPAPADAVDEITNTLDNLDIREKEKQERKERRKKEKRDRALQAIDANAASPAGAREKATIKQTHDDGELLKPAKIDISEAAVVPKTPQRLKKLLPPKKKLEEPKNAEQTPQSERRRRRGKRDIPTIILGSEDDDDAVMDQQQQKCRSRALSIPEPAHHLSTKTPARSTVHRRSKSPSIAATTRKPSSTPPDPLIAYAKPLLRLCADRSGRKAPTPFALWAAALSPYFSVAKIAEASYGEVYRLALKRAHPDLSASDESVLKIIALKPPVEARPKAAKGKKLTKAQKALLEKIDGMSSVESVAGEIKLLRRMAHVPGFTNFRDVRVLRGRPDEMFARAWAEWNEGREEEKRSIFPDPAKKGSYDEDQLWAVIEMQDAGTDLENLKMEDVGGVFGVWDIFWSVTLALGKGEEEARFEHRDLHMGNICIRPANANRPIAAPSSTSSTVTDIARNLNFTGLESTIIDYTLSRAQMTLPSASPDPEEAEIAFLDLEADPALFDGDAEEEYQYEMYRYMRAAMFLDDPLADVEERWDEALDSGRTWVGFHPQTNLVWLHFILHEMMKQIVAAVPSDKGKSTKNKKTKAKKKDGKPTRKKLVVVDSEDENEDSLVARRAQDAADEAERAALEQLVADKGKKLEKILRKVQKLLDPARWAKSELHSVKDLVALALEEAWLDEEDVIAVPQLGDEGEGSLLELVRGMEV</sequence>
<dbReference type="Proteomes" id="UP000325902">
    <property type="component" value="Unassembled WGS sequence"/>
</dbReference>
<protein>
    <recommendedName>
        <fullName evidence="1">non-specific serine/threonine protein kinase</fullName>
        <ecNumber evidence="1">2.7.11.1</ecNumber>
    </recommendedName>
</protein>
<evidence type="ECO:0000256" key="7">
    <source>
        <dbReference type="ARBA" id="ARBA00047899"/>
    </source>
</evidence>
<dbReference type="PANTHER" id="PTHR24419:SF18">
    <property type="entry name" value="SERINE_THREONINE-PROTEIN KINASE HASPIN"/>
    <property type="match status" value="1"/>
</dbReference>